<name>A0A161MGN3_TRIIF</name>
<protein>
    <submittedName>
        <fullName evidence="2">Traf2 and nck interacting kinase</fullName>
    </submittedName>
</protein>
<evidence type="ECO:0000256" key="1">
    <source>
        <dbReference type="SAM" id="MobiDB-lite"/>
    </source>
</evidence>
<dbReference type="AlphaFoldDB" id="A0A161MGN3"/>
<feature type="region of interest" description="Disordered" evidence="1">
    <location>
        <begin position="14"/>
        <end position="37"/>
    </location>
</feature>
<keyword evidence="2" id="KW-0808">Transferase</keyword>
<accession>A0A161MGN3</accession>
<reference evidence="2" key="2">
    <citation type="journal article" date="2017" name="J. Med. Entomol.">
        <title>Transcriptome Analysis of the Triatoma infestans (Hemiptera: Reduviidae) Integument.</title>
        <authorList>
            <person name="Calderon-Fernandez G.M."/>
            <person name="Moriconi D.E."/>
            <person name="Dulbecco A.B."/>
            <person name="Juarez M.P."/>
        </authorList>
    </citation>
    <scope>NUCLEOTIDE SEQUENCE</scope>
    <source>
        <strain evidence="2">Int1</strain>
        <tissue evidence="2">Integument</tissue>
    </source>
</reference>
<evidence type="ECO:0000313" key="2">
    <source>
        <dbReference type="EMBL" id="JAR96047.1"/>
    </source>
</evidence>
<reference evidence="2" key="1">
    <citation type="submission" date="2016-04" db="EMBL/GenBank/DDBJ databases">
        <authorList>
            <person name="Calderon-Fernandez G.M.Sr."/>
        </authorList>
    </citation>
    <scope>NUCLEOTIDE SEQUENCE</scope>
    <source>
        <strain evidence="2">Int1</strain>
        <tissue evidence="2">Integument</tissue>
    </source>
</reference>
<sequence length="37" mass="4384">MKRKKWQQLVNLLPSFKSPGDNNTKEKLPTKFRRVGL</sequence>
<organism evidence="2">
    <name type="scientific">Triatoma infestans</name>
    <name type="common">Assassin bug</name>
    <dbReference type="NCBI Taxonomy" id="30076"/>
    <lineage>
        <taxon>Eukaryota</taxon>
        <taxon>Metazoa</taxon>
        <taxon>Ecdysozoa</taxon>
        <taxon>Arthropoda</taxon>
        <taxon>Hexapoda</taxon>
        <taxon>Insecta</taxon>
        <taxon>Pterygota</taxon>
        <taxon>Neoptera</taxon>
        <taxon>Paraneoptera</taxon>
        <taxon>Hemiptera</taxon>
        <taxon>Heteroptera</taxon>
        <taxon>Panheteroptera</taxon>
        <taxon>Cimicomorpha</taxon>
        <taxon>Reduviidae</taxon>
        <taxon>Triatominae</taxon>
        <taxon>Triatoma</taxon>
    </lineage>
</organism>
<dbReference type="GO" id="GO:0016301">
    <property type="term" value="F:kinase activity"/>
    <property type="evidence" value="ECO:0007669"/>
    <property type="project" value="UniProtKB-KW"/>
</dbReference>
<dbReference type="EMBL" id="GEMB01007330">
    <property type="protein sequence ID" value="JAR96047.1"/>
    <property type="molecule type" value="Transcribed_RNA"/>
</dbReference>
<keyword evidence="2" id="KW-0418">Kinase</keyword>
<proteinExistence type="predicted"/>